<feature type="coiled-coil region" evidence="1">
    <location>
        <begin position="399"/>
        <end position="433"/>
    </location>
</feature>
<dbReference type="PROSITE" id="PS50948">
    <property type="entry name" value="PAN"/>
    <property type="match status" value="1"/>
</dbReference>
<proteinExistence type="predicted"/>
<evidence type="ECO:0000259" key="2">
    <source>
        <dbReference type="PROSITE" id="PS50948"/>
    </source>
</evidence>
<protein>
    <recommendedName>
        <fullName evidence="2">Apple domain-containing protein</fullName>
    </recommendedName>
</protein>
<organism evidence="3">
    <name type="scientific">viral metagenome</name>
    <dbReference type="NCBI Taxonomy" id="1070528"/>
    <lineage>
        <taxon>unclassified sequences</taxon>
        <taxon>metagenomes</taxon>
        <taxon>organismal metagenomes</taxon>
    </lineage>
</organism>
<dbReference type="AlphaFoldDB" id="A0A6C0LLH4"/>
<feature type="domain" description="Apple" evidence="2">
    <location>
        <begin position="240"/>
        <end position="315"/>
    </location>
</feature>
<name>A0A6C0LLH4_9ZZZZ</name>
<dbReference type="InterPro" id="IPR003609">
    <property type="entry name" value="Pan_app"/>
</dbReference>
<evidence type="ECO:0000313" key="3">
    <source>
        <dbReference type="EMBL" id="QHU30404.1"/>
    </source>
</evidence>
<accession>A0A6C0LLH4</accession>
<keyword evidence="1" id="KW-0175">Coiled coil</keyword>
<sequence length="463" mass="50634">MGGNQSKPTPEYWSVENNNFMNNSGIKELSGKHYDGVLVAGNDPARGCSKNFVSSYYCGNNKTNIKTININPSASGKVAVFDCEDEQIRCTGGTLFIEDDGNATMKDNGGNIVWKSNTNKTGLSLSKYSAAKTKYKRNYINTGEFLRINEIVGSPSGNCYLQCGSSGGKLNLLIGYQVLACNEPGKDPDPKSYGKYGYISNGHGATYEMQQGVQNHNLQGTVGYSDNNMEAHKYPKSFVTLGTDYFNMGNYNTQSTNIKVLENTGLDDCKSACNEYGNCHGFVLGDKCNLKGEDNYPMNLKRIPDNDSELYVRKMKVTNNESCSNNVIATHGQTYANMPQGSNMTQDTLCQLGKATAAQLKVVAKKEDELKNHLSNIGGDIKTLNSQSAKLDTDMLKALKQIEKESVLYDETLKKTKNEKNHLENSLAMEESSNLDMISSNLHFMAWTAVAALAVGAGIKASR</sequence>
<evidence type="ECO:0000256" key="1">
    <source>
        <dbReference type="SAM" id="Coils"/>
    </source>
</evidence>
<dbReference type="EMBL" id="MN740506">
    <property type="protein sequence ID" value="QHU30404.1"/>
    <property type="molecule type" value="Genomic_DNA"/>
</dbReference>
<reference evidence="3" key="1">
    <citation type="journal article" date="2020" name="Nature">
        <title>Giant virus diversity and host interactions through global metagenomics.</title>
        <authorList>
            <person name="Schulz F."/>
            <person name="Roux S."/>
            <person name="Paez-Espino D."/>
            <person name="Jungbluth S."/>
            <person name="Walsh D.A."/>
            <person name="Denef V.J."/>
            <person name="McMahon K.D."/>
            <person name="Konstantinidis K.T."/>
            <person name="Eloe-Fadrosh E.A."/>
            <person name="Kyrpides N.C."/>
            <person name="Woyke T."/>
        </authorList>
    </citation>
    <scope>NUCLEOTIDE SEQUENCE</scope>
    <source>
        <strain evidence="3">GVMAG-M-3300027833-11</strain>
    </source>
</reference>